<gene>
    <name evidence="2" type="ORF">ARALYDRAFT_902120</name>
</gene>
<dbReference type="HOGENOM" id="CLU_1770579_0_0_1"/>
<sequence length="147" mass="16851">MKRVFSKPYKKTHLSNFGVGPLLPLLVLVTLYVFHNGWLSSEQEFSNQCNRISKVTREVANSGLGETISLGDDSDMLLNIDLHKEKKGFIAYFCPITEKACSEQTIARTHYFYWDLPLPNEIGNSKLVLKMHCMCLCSHCYFLGYYV</sequence>
<evidence type="ECO:0000313" key="3">
    <source>
        <dbReference type="Proteomes" id="UP000008694"/>
    </source>
</evidence>
<feature type="transmembrane region" description="Helical" evidence="1">
    <location>
        <begin position="12"/>
        <end position="34"/>
    </location>
</feature>
<dbReference type="EMBL" id="GL348716">
    <property type="protein sequence ID" value="EFH57409.1"/>
    <property type="molecule type" value="Genomic_DNA"/>
</dbReference>
<protein>
    <submittedName>
        <fullName evidence="2">Predicted protein</fullName>
    </submittedName>
</protein>
<evidence type="ECO:0000313" key="2">
    <source>
        <dbReference type="EMBL" id="EFH57409.1"/>
    </source>
</evidence>
<dbReference type="Gramene" id="scaffold_401621.1">
    <property type="protein sequence ID" value="scaffold_401621.1"/>
    <property type="gene ID" value="scaffold_401621.1"/>
</dbReference>
<accession>D7LCX8</accession>
<dbReference type="STRING" id="81972.D7LCX8"/>
<dbReference type="Proteomes" id="UP000008694">
    <property type="component" value="Unassembled WGS sequence"/>
</dbReference>
<keyword evidence="3" id="KW-1185">Reference proteome</keyword>
<proteinExistence type="predicted"/>
<reference evidence="3" key="1">
    <citation type="journal article" date="2011" name="Nat. Genet.">
        <title>The Arabidopsis lyrata genome sequence and the basis of rapid genome size change.</title>
        <authorList>
            <person name="Hu T.T."/>
            <person name="Pattyn P."/>
            <person name="Bakker E.G."/>
            <person name="Cao J."/>
            <person name="Cheng J.-F."/>
            <person name="Clark R.M."/>
            <person name="Fahlgren N."/>
            <person name="Fawcett J.A."/>
            <person name="Grimwood J."/>
            <person name="Gundlach H."/>
            <person name="Haberer G."/>
            <person name="Hollister J.D."/>
            <person name="Ossowski S."/>
            <person name="Ottilar R.P."/>
            <person name="Salamov A.A."/>
            <person name="Schneeberger K."/>
            <person name="Spannagl M."/>
            <person name="Wang X."/>
            <person name="Yang L."/>
            <person name="Nasrallah M.E."/>
            <person name="Bergelson J."/>
            <person name="Carrington J.C."/>
            <person name="Gaut B.S."/>
            <person name="Schmutz J."/>
            <person name="Mayer K.F.X."/>
            <person name="Van de Peer Y."/>
            <person name="Grigoriev I.V."/>
            <person name="Nordborg M."/>
            <person name="Weigel D."/>
            <person name="Guo Y.-L."/>
        </authorList>
    </citation>
    <scope>NUCLEOTIDE SEQUENCE [LARGE SCALE GENOMIC DNA]</scope>
    <source>
        <strain evidence="3">cv. MN47</strain>
    </source>
</reference>
<organism evidence="3">
    <name type="scientific">Arabidopsis lyrata subsp. lyrata</name>
    <name type="common">Lyre-leaved rock-cress</name>
    <dbReference type="NCBI Taxonomy" id="81972"/>
    <lineage>
        <taxon>Eukaryota</taxon>
        <taxon>Viridiplantae</taxon>
        <taxon>Streptophyta</taxon>
        <taxon>Embryophyta</taxon>
        <taxon>Tracheophyta</taxon>
        <taxon>Spermatophyta</taxon>
        <taxon>Magnoliopsida</taxon>
        <taxon>eudicotyledons</taxon>
        <taxon>Gunneridae</taxon>
        <taxon>Pentapetalae</taxon>
        <taxon>rosids</taxon>
        <taxon>malvids</taxon>
        <taxon>Brassicales</taxon>
        <taxon>Brassicaceae</taxon>
        <taxon>Camelineae</taxon>
        <taxon>Arabidopsis</taxon>
    </lineage>
</organism>
<evidence type="ECO:0000256" key="1">
    <source>
        <dbReference type="SAM" id="Phobius"/>
    </source>
</evidence>
<keyword evidence="1" id="KW-0472">Membrane</keyword>
<keyword evidence="1" id="KW-0812">Transmembrane</keyword>
<name>D7LCX8_ARALL</name>
<keyword evidence="1" id="KW-1133">Transmembrane helix</keyword>
<dbReference type="AlphaFoldDB" id="D7LCX8"/>